<gene>
    <name evidence="1" type="ORF">AOQ71_22585</name>
</gene>
<comment type="caution">
    <text evidence="1">The sequence shown here is derived from an EMBL/GenBank/DDBJ whole genome shotgun (WGS) entry which is preliminary data.</text>
</comment>
<accession>A0A0R3DE15</accession>
<evidence type="ECO:0000313" key="2">
    <source>
        <dbReference type="Proteomes" id="UP000051936"/>
    </source>
</evidence>
<proteinExistence type="predicted"/>
<dbReference type="Proteomes" id="UP000051936">
    <property type="component" value="Unassembled WGS sequence"/>
</dbReference>
<dbReference type="EMBL" id="LJYG01000094">
    <property type="protein sequence ID" value="KRQ08281.1"/>
    <property type="molecule type" value="Genomic_DNA"/>
</dbReference>
<name>A0A0R3DE15_9BRAD</name>
<dbReference type="AlphaFoldDB" id="A0A0R3DE15"/>
<sequence>MLPVFICVNLDSLSGSKEADLEKKPRRGIRSVEIAFRTPALCRRASRPWPRRKIAPLAGLTTSAAHLIEREWGAVFGGKTESRD</sequence>
<protein>
    <submittedName>
        <fullName evidence="1">Uncharacterized protein</fullName>
    </submittedName>
</protein>
<dbReference type="STRING" id="989370.AOQ71_22585"/>
<keyword evidence="2" id="KW-1185">Reference proteome</keyword>
<evidence type="ECO:0000313" key="1">
    <source>
        <dbReference type="EMBL" id="KRQ08281.1"/>
    </source>
</evidence>
<organism evidence="1 2">
    <name type="scientific">Bradyrhizobium manausense</name>
    <dbReference type="NCBI Taxonomy" id="989370"/>
    <lineage>
        <taxon>Bacteria</taxon>
        <taxon>Pseudomonadati</taxon>
        <taxon>Pseudomonadota</taxon>
        <taxon>Alphaproteobacteria</taxon>
        <taxon>Hyphomicrobiales</taxon>
        <taxon>Nitrobacteraceae</taxon>
        <taxon>Bradyrhizobium</taxon>
    </lineage>
</organism>
<reference evidence="1 2" key="1">
    <citation type="submission" date="2015-09" db="EMBL/GenBank/DDBJ databases">
        <title>Draft Genome Sequence of Bradyrhizobium manausense Strain BR 3351T, a Novel Symbiotic Nitrogen-Fixing Alphaproteobacterium Isolated from Brazilian Amazon Rain Forest.</title>
        <authorList>
            <person name="De Araujo J.L."/>
            <person name="Zilli J.E."/>
        </authorList>
    </citation>
    <scope>NUCLEOTIDE SEQUENCE [LARGE SCALE GENOMIC DNA]</scope>
    <source>
        <strain evidence="1 2">BR3351</strain>
    </source>
</reference>